<dbReference type="EMBL" id="JBGMEI010000013">
    <property type="protein sequence ID" value="MFO3666117.1"/>
    <property type="molecule type" value="Genomic_DNA"/>
</dbReference>
<dbReference type="InterPro" id="IPR015942">
    <property type="entry name" value="Asp/Glu/hydantoin_racemase"/>
</dbReference>
<keyword evidence="4" id="KW-1185">Reference proteome</keyword>
<name>A0ABW9M9Z5_9FIRM</name>
<dbReference type="InterPro" id="IPR001920">
    <property type="entry name" value="Asp/Glu_race"/>
</dbReference>
<gene>
    <name evidence="3" type="ORF">ACCQ41_07675</name>
</gene>
<dbReference type="Pfam" id="PF01177">
    <property type="entry name" value="Asp_Glu_race"/>
    <property type="match status" value="1"/>
</dbReference>
<dbReference type="PANTHER" id="PTHR21198:SF7">
    <property type="entry name" value="ASPARTATE-GLUTAMATE RACEMASE FAMILY"/>
    <property type="match status" value="1"/>
</dbReference>
<evidence type="ECO:0000313" key="3">
    <source>
        <dbReference type="EMBL" id="MFO3666117.1"/>
    </source>
</evidence>
<reference evidence="3 4" key="1">
    <citation type="journal article" date="2025" name="Anaerobe">
        <title>Description of Anaerococcus kampingiae sp. nov., Anaerococcus groningensis sp. nov., Anaerococcus martiniensis sp. nov., and Anaerococcus cruorum sp. nov., isolated from human clinical specimens.</title>
        <authorList>
            <person name="Boiten K.E."/>
            <person name="Meijer J."/>
            <person name="van Wezel E.M."/>
            <person name="Veloo A.C.M."/>
        </authorList>
    </citation>
    <scope>NUCLEOTIDE SEQUENCE [LARGE SCALE GENOMIC DNA]</scope>
    <source>
        <strain evidence="3 4">ENR0831</strain>
    </source>
</reference>
<proteinExistence type="inferred from homology"/>
<comment type="caution">
    <text evidence="3">The sequence shown here is derived from an EMBL/GenBank/DDBJ whole genome shotgun (WGS) entry which is preliminary data.</text>
</comment>
<dbReference type="NCBIfam" id="TIGR00035">
    <property type="entry name" value="asp_race"/>
    <property type="match status" value="1"/>
</dbReference>
<dbReference type="RefSeq" id="WP_410031759.1">
    <property type="nucleotide sequence ID" value="NZ_JBGMEI010000013.1"/>
</dbReference>
<accession>A0ABW9M9Z5</accession>
<dbReference type="InterPro" id="IPR004380">
    <property type="entry name" value="Asp_race"/>
</dbReference>
<sequence>MKKLGVLGGMGPLCTANFYQKIVKNTKADKDQDHIPTIIISDPQIPDRTAAILTGKDEEILIQKIKENLENLENQGVDNIAIPCNTMHYYYDTFKNYTNINIINMVEETLLYCKKNNDLNIGVLGTKATMSCGIYEKYAENLGINIIPMDDHIKEFTMDTIYKIKETNDTSHPEFLKMIEKLKNTRVDAIILACTELSLIDNITSYDFVIDAMDILAYESIKKSGFEIKNKK</sequence>
<organism evidence="3 4">
    <name type="scientific">Anaerococcus martiniensis</name>
    <dbReference type="NCBI Taxonomy" id="3115615"/>
    <lineage>
        <taxon>Bacteria</taxon>
        <taxon>Bacillati</taxon>
        <taxon>Bacillota</taxon>
        <taxon>Tissierellia</taxon>
        <taxon>Tissierellales</taxon>
        <taxon>Peptoniphilaceae</taxon>
        <taxon>Anaerococcus</taxon>
    </lineage>
</organism>
<comment type="similarity">
    <text evidence="1">Belongs to the aspartate/glutamate racemases family.</text>
</comment>
<evidence type="ECO:0000256" key="2">
    <source>
        <dbReference type="ARBA" id="ARBA00023235"/>
    </source>
</evidence>
<dbReference type="PANTHER" id="PTHR21198">
    <property type="entry name" value="GLUTAMATE RACEMASE"/>
    <property type="match status" value="1"/>
</dbReference>
<dbReference type="Gene3D" id="3.40.50.1860">
    <property type="match status" value="2"/>
</dbReference>
<keyword evidence="2" id="KW-0413">Isomerase</keyword>
<evidence type="ECO:0000256" key="1">
    <source>
        <dbReference type="ARBA" id="ARBA00007847"/>
    </source>
</evidence>
<evidence type="ECO:0000313" key="4">
    <source>
        <dbReference type="Proteomes" id="UP001637996"/>
    </source>
</evidence>
<dbReference type="Proteomes" id="UP001637996">
    <property type="component" value="Unassembled WGS sequence"/>
</dbReference>
<dbReference type="SUPFAM" id="SSF53681">
    <property type="entry name" value="Aspartate/glutamate racemase"/>
    <property type="match status" value="2"/>
</dbReference>
<protein>
    <submittedName>
        <fullName evidence="3">Aspartate/glutamate racemase family protein</fullName>
    </submittedName>
</protein>